<reference evidence="1" key="2">
    <citation type="submission" date="2021-04" db="EMBL/GenBank/DDBJ databases">
        <authorList>
            <person name="Podell S."/>
        </authorList>
    </citation>
    <scope>NUCLEOTIDE SEQUENCE</scope>
    <source>
        <strain evidence="1">Hildebrandi</strain>
    </source>
</reference>
<accession>A0A9K3M165</accession>
<comment type="caution">
    <text evidence="1">The sequence shown here is derived from an EMBL/GenBank/DDBJ whole genome shotgun (WGS) entry which is preliminary data.</text>
</comment>
<proteinExistence type="predicted"/>
<organism evidence="1 2">
    <name type="scientific">Nitzschia inconspicua</name>
    <dbReference type="NCBI Taxonomy" id="303405"/>
    <lineage>
        <taxon>Eukaryota</taxon>
        <taxon>Sar</taxon>
        <taxon>Stramenopiles</taxon>
        <taxon>Ochrophyta</taxon>
        <taxon>Bacillariophyta</taxon>
        <taxon>Bacillariophyceae</taxon>
        <taxon>Bacillariophycidae</taxon>
        <taxon>Bacillariales</taxon>
        <taxon>Bacillariaceae</taxon>
        <taxon>Nitzschia</taxon>
    </lineage>
</organism>
<sequence>MVKGLDDLSTDHRPVDVQRMEEDWKLVCVVSSVRQATLPGQTHDYNDSYTNGISKDSGACGDVASPECSGSTLSSSSLSTFQWLAPNFHATAGRASASACGNKRSRNYFETPSPRGTYIERAVPVPPPVKARQNEGLVKLLDIDKVVPQFPLLGEGGFPEEFHRGGDAGIPPWRGELAFARKLKMKKTRIRPAVLLGIVSFSTISW</sequence>
<evidence type="ECO:0000313" key="2">
    <source>
        <dbReference type="Proteomes" id="UP000693970"/>
    </source>
</evidence>
<name>A0A9K3M165_9STRA</name>
<dbReference type="AlphaFoldDB" id="A0A9K3M165"/>
<keyword evidence="2" id="KW-1185">Reference proteome</keyword>
<evidence type="ECO:0000313" key="1">
    <source>
        <dbReference type="EMBL" id="KAG7372368.1"/>
    </source>
</evidence>
<reference evidence="1" key="1">
    <citation type="journal article" date="2021" name="Sci. Rep.">
        <title>Diploid genomic architecture of Nitzschia inconspicua, an elite biomass production diatom.</title>
        <authorList>
            <person name="Oliver A."/>
            <person name="Podell S."/>
            <person name="Pinowska A."/>
            <person name="Traller J.C."/>
            <person name="Smith S.R."/>
            <person name="McClure R."/>
            <person name="Beliaev A."/>
            <person name="Bohutskyi P."/>
            <person name="Hill E.A."/>
            <person name="Rabines A."/>
            <person name="Zheng H."/>
            <person name="Allen L.Z."/>
            <person name="Kuo A."/>
            <person name="Grigoriev I.V."/>
            <person name="Allen A.E."/>
            <person name="Hazlebeck D."/>
            <person name="Allen E.E."/>
        </authorList>
    </citation>
    <scope>NUCLEOTIDE SEQUENCE</scope>
    <source>
        <strain evidence="1">Hildebrandi</strain>
    </source>
</reference>
<gene>
    <name evidence="1" type="ORF">IV203_018511</name>
</gene>
<protein>
    <submittedName>
        <fullName evidence="1">Uncharacterized protein</fullName>
    </submittedName>
</protein>
<dbReference type="EMBL" id="JAGRRH010000003">
    <property type="protein sequence ID" value="KAG7372368.1"/>
    <property type="molecule type" value="Genomic_DNA"/>
</dbReference>
<dbReference type="Proteomes" id="UP000693970">
    <property type="component" value="Unassembled WGS sequence"/>
</dbReference>